<dbReference type="RefSeq" id="WP_138051384.1">
    <property type="nucleotide sequence ID" value="NZ_VAWE01000001.1"/>
</dbReference>
<evidence type="ECO:0000313" key="2">
    <source>
        <dbReference type="EMBL" id="TLQ41972.1"/>
    </source>
</evidence>
<keyword evidence="1" id="KW-0472">Membrane</keyword>
<feature type="transmembrane region" description="Helical" evidence="1">
    <location>
        <begin position="63"/>
        <end position="80"/>
    </location>
</feature>
<dbReference type="Proteomes" id="UP000305921">
    <property type="component" value="Unassembled WGS sequence"/>
</dbReference>
<name>A0A5R9DYX5_9ACTN</name>
<evidence type="ECO:0000313" key="3">
    <source>
        <dbReference type="Proteomes" id="UP000305921"/>
    </source>
</evidence>
<dbReference type="EMBL" id="VAWE01000001">
    <property type="protein sequence ID" value="TLQ41972.1"/>
    <property type="molecule type" value="Genomic_DNA"/>
</dbReference>
<dbReference type="OrthoDB" id="9934228at2"/>
<gene>
    <name evidence="2" type="ORF">FEF34_00590</name>
</gene>
<keyword evidence="1" id="KW-0812">Transmembrane</keyword>
<dbReference type="AlphaFoldDB" id="A0A5R9DYX5"/>
<protein>
    <submittedName>
        <fullName evidence="2">Uncharacterized protein</fullName>
    </submittedName>
</protein>
<comment type="caution">
    <text evidence="2">The sequence shown here is derived from an EMBL/GenBank/DDBJ whole genome shotgun (WGS) entry which is preliminary data.</text>
</comment>
<proteinExistence type="predicted"/>
<accession>A0A5R9DYX5</accession>
<keyword evidence="1" id="KW-1133">Transmembrane helix</keyword>
<feature type="transmembrane region" description="Helical" evidence="1">
    <location>
        <begin position="20"/>
        <end position="42"/>
    </location>
</feature>
<organism evidence="2 3">
    <name type="scientific">Streptomyces marianii</name>
    <dbReference type="NCBI Taxonomy" id="1817406"/>
    <lineage>
        <taxon>Bacteria</taxon>
        <taxon>Bacillati</taxon>
        <taxon>Actinomycetota</taxon>
        <taxon>Actinomycetes</taxon>
        <taxon>Kitasatosporales</taxon>
        <taxon>Streptomycetaceae</taxon>
        <taxon>Streptomyces</taxon>
    </lineage>
</organism>
<reference evidence="2 3" key="1">
    <citation type="submission" date="2019-05" db="EMBL/GenBank/DDBJ databases">
        <title>Streptomyces marianii sp. nov., a novel marine actinomycete from southern coast of India.</title>
        <authorList>
            <person name="Iniyan A.M."/>
            <person name="Wink J."/>
            <person name="Ramprasad E."/>
            <person name="Ramana C.V."/>
            <person name="Bunk B."/>
            <person name="Sproer C."/>
            <person name="Joseph F.-J.R.S."/>
            <person name="Vincent S.G.P."/>
        </authorList>
    </citation>
    <scope>NUCLEOTIDE SEQUENCE [LARGE SCALE GENOMIC DNA]</scope>
    <source>
        <strain evidence="2 3">ICN19</strain>
    </source>
</reference>
<feature type="transmembrane region" description="Helical" evidence="1">
    <location>
        <begin position="86"/>
        <end position="106"/>
    </location>
</feature>
<keyword evidence="3" id="KW-1185">Reference proteome</keyword>
<sequence>MSTSTSLWRWAKEYDGPVAFLVAVGDLVLSGVLLQSVIASGITSGAPNDAEQAAVRQAQDTAQTIWGVWLAAGLLIAAALRMPRTAMVHLAAMLAIPGAFVAYVAARH</sequence>
<evidence type="ECO:0000256" key="1">
    <source>
        <dbReference type="SAM" id="Phobius"/>
    </source>
</evidence>